<evidence type="ECO:0000313" key="1">
    <source>
        <dbReference type="EMBL" id="HAW77902.1"/>
    </source>
</evidence>
<dbReference type="Proteomes" id="UP000263517">
    <property type="component" value="Unassembled WGS sequence"/>
</dbReference>
<organism evidence="1 2">
    <name type="scientific">Alteromonas australica</name>
    <dbReference type="NCBI Taxonomy" id="589873"/>
    <lineage>
        <taxon>Bacteria</taxon>
        <taxon>Pseudomonadati</taxon>
        <taxon>Pseudomonadota</taxon>
        <taxon>Gammaproteobacteria</taxon>
        <taxon>Alteromonadales</taxon>
        <taxon>Alteromonadaceae</taxon>
        <taxon>Alteromonas/Salinimonas group</taxon>
        <taxon>Alteromonas</taxon>
    </lineage>
</organism>
<protein>
    <submittedName>
        <fullName evidence="1">Uncharacterized protein</fullName>
    </submittedName>
</protein>
<gene>
    <name evidence="1" type="ORF">DCW74_19470</name>
</gene>
<dbReference type="EMBL" id="DNAN01000680">
    <property type="protein sequence ID" value="HAW77902.1"/>
    <property type="molecule type" value="Genomic_DNA"/>
</dbReference>
<comment type="caution">
    <text evidence="1">The sequence shown here is derived from an EMBL/GenBank/DDBJ whole genome shotgun (WGS) entry which is preliminary data.</text>
</comment>
<proteinExistence type="predicted"/>
<reference evidence="1 2" key="1">
    <citation type="journal article" date="2018" name="Nat. Biotechnol.">
        <title>A standardized bacterial taxonomy based on genome phylogeny substantially revises the tree of life.</title>
        <authorList>
            <person name="Parks D.H."/>
            <person name="Chuvochina M."/>
            <person name="Waite D.W."/>
            <person name="Rinke C."/>
            <person name="Skarshewski A."/>
            <person name="Chaumeil P.A."/>
            <person name="Hugenholtz P."/>
        </authorList>
    </citation>
    <scope>NUCLEOTIDE SEQUENCE [LARGE SCALE GENOMIC DNA]</scope>
    <source>
        <strain evidence="1">UBA11978</strain>
    </source>
</reference>
<accession>A0A350P9D5</accession>
<dbReference type="AlphaFoldDB" id="A0A350P9D5"/>
<feature type="non-terminal residue" evidence="1">
    <location>
        <position position="204"/>
    </location>
</feature>
<evidence type="ECO:0000313" key="2">
    <source>
        <dbReference type="Proteomes" id="UP000263517"/>
    </source>
</evidence>
<sequence length="204" mass="23000">MNLKEMRTMVASILDYDPDVQSYRDEITRFLNESYRNWFVSRPYEFSQKTVDVYTMPDADIPNTSTIQGSNSEIRNFIEANAALSSTDSSNAGFVQRFTTTNEGSIIEVTNDDETSNNGTYIIDKIDFGDNRFYVSKMSSTPQVDWVGTSSSVVSGSVQQRYITLPNDCVDILGVQIRNISETADGTNALGKVYNLTRRRDEEL</sequence>
<name>A0A350P9D5_9ALTE</name>